<gene>
    <name evidence="1" type="ORF">HNQ59_001320</name>
</gene>
<name>A0A840MKK1_9PROT</name>
<accession>A0A840MKK1</accession>
<evidence type="ECO:0000313" key="1">
    <source>
        <dbReference type="EMBL" id="MBB5018035.1"/>
    </source>
</evidence>
<evidence type="ECO:0000313" key="2">
    <source>
        <dbReference type="Proteomes" id="UP000575898"/>
    </source>
</evidence>
<dbReference type="EMBL" id="JACHHY010000006">
    <property type="protein sequence ID" value="MBB5018035.1"/>
    <property type="molecule type" value="Genomic_DNA"/>
</dbReference>
<dbReference type="RefSeq" id="WP_184036689.1">
    <property type="nucleotide sequence ID" value="NZ_JACHHY010000006.1"/>
</dbReference>
<dbReference type="Proteomes" id="UP000575898">
    <property type="component" value="Unassembled WGS sequence"/>
</dbReference>
<comment type="caution">
    <text evidence="1">The sequence shown here is derived from an EMBL/GenBank/DDBJ whole genome shotgun (WGS) entry which is preliminary data.</text>
</comment>
<reference evidence="1 2" key="1">
    <citation type="submission" date="2020-08" db="EMBL/GenBank/DDBJ databases">
        <title>Genomic Encyclopedia of Type Strains, Phase IV (KMG-IV): sequencing the most valuable type-strain genomes for metagenomic binning, comparative biology and taxonomic classification.</title>
        <authorList>
            <person name="Goeker M."/>
        </authorList>
    </citation>
    <scope>NUCLEOTIDE SEQUENCE [LARGE SCALE GENOMIC DNA]</scope>
    <source>
        <strain evidence="1 2">DSM 27165</strain>
    </source>
</reference>
<sequence length="210" mass="24711">MKNPRQERMRRQMSQYHRMNPWRLTLGLYIPHSYPDLKPLSWWDDVGFVLGGRRVMVWWVHPRRRYLDEIEARALRDAGPMPDDEAFGKSIGKYCKRVGRSRKNQIAFRTHALSERLSGYFERVNAIEDRLCAEGIDYVVAPSMSARWYRWGIGVDLCAPIEVRNIEEVRQLANLARRLLKRECSFSEVFPSHVYGRENWLGEANLRAGS</sequence>
<keyword evidence="2" id="KW-1185">Reference proteome</keyword>
<dbReference type="AlphaFoldDB" id="A0A840MKK1"/>
<proteinExistence type="predicted"/>
<protein>
    <submittedName>
        <fullName evidence="1">Uncharacterized protein</fullName>
    </submittedName>
</protein>
<organism evidence="1 2">
    <name type="scientific">Chitinivorax tropicus</name>
    <dbReference type="NCBI Taxonomy" id="714531"/>
    <lineage>
        <taxon>Bacteria</taxon>
        <taxon>Pseudomonadati</taxon>
        <taxon>Pseudomonadota</taxon>
        <taxon>Betaproteobacteria</taxon>
        <taxon>Chitinivorax</taxon>
    </lineage>
</organism>